<feature type="non-terminal residue" evidence="1">
    <location>
        <position position="254"/>
    </location>
</feature>
<dbReference type="Proteomes" id="UP001186974">
    <property type="component" value="Unassembled WGS sequence"/>
</dbReference>
<comment type="caution">
    <text evidence="1">The sequence shown here is derived from an EMBL/GenBank/DDBJ whole genome shotgun (WGS) entry which is preliminary data.</text>
</comment>
<evidence type="ECO:0000313" key="2">
    <source>
        <dbReference type="Proteomes" id="UP001186974"/>
    </source>
</evidence>
<organism evidence="1 2">
    <name type="scientific">Coniosporium uncinatum</name>
    <dbReference type="NCBI Taxonomy" id="93489"/>
    <lineage>
        <taxon>Eukaryota</taxon>
        <taxon>Fungi</taxon>
        <taxon>Dikarya</taxon>
        <taxon>Ascomycota</taxon>
        <taxon>Pezizomycotina</taxon>
        <taxon>Dothideomycetes</taxon>
        <taxon>Dothideomycetes incertae sedis</taxon>
        <taxon>Coniosporium</taxon>
    </lineage>
</organism>
<gene>
    <name evidence="1" type="ORF">LTS18_007214</name>
</gene>
<reference evidence="1" key="1">
    <citation type="submission" date="2024-09" db="EMBL/GenBank/DDBJ databases">
        <title>Black Yeasts Isolated from many extreme environments.</title>
        <authorList>
            <person name="Coleine C."/>
            <person name="Stajich J.E."/>
            <person name="Selbmann L."/>
        </authorList>
    </citation>
    <scope>NUCLEOTIDE SEQUENCE</scope>
    <source>
        <strain evidence="1">CCFEE 5737</strain>
    </source>
</reference>
<dbReference type="EMBL" id="JAWDJW010008133">
    <property type="protein sequence ID" value="KAK3061009.1"/>
    <property type="molecule type" value="Genomic_DNA"/>
</dbReference>
<accession>A0ACC3D378</accession>
<protein>
    <submittedName>
        <fullName evidence="1">Uncharacterized protein</fullName>
    </submittedName>
</protein>
<sequence length="254" mass="27896">MITKEQPFSVAIIGAGIGGLALAIGLLKQNVKCTVYEGAAKFDAVGAGIGLGPNSMRAMELINEQFARMYDEVKVGNAAPEREHEQMEILGIQEGFGITEDWRGGSVGHPKFHRGSAHRKALLEIMKSLIPDGTVVFNKRVATLENIPGSKVAMLFQDGSIVEVDIVVGCDGIKGLSRRAVLESRYPEEVRAKYNHTYVYRGIAPMDEAIKRIGSYAENCKWWMGPGKGWAMYPISKGTEANIVAFVYDEKDWE</sequence>
<proteinExistence type="predicted"/>
<evidence type="ECO:0000313" key="1">
    <source>
        <dbReference type="EMBL" id="KAK3061009.1"/>
    </source>
</evidence>
<name>A0ACC3D378_9PEZI</name>
<keyword evidence="2" id="KW-1185">Reference proteome</keyword>